<dbReference type="Pfam" id="PF00226">
    <property type="entry name" value="DnaJ"/>
    <property type="match status" value="1"/>
</dbReference>
<feature type="signal peptide" evidence="1">
    <location>
        <begin position="1"/>
        <end position="23"/>
    </location>
</feature>
<dbReference type="InterPro" id="IPR001623">
    <property type="entry name" value="DnaJ_domain"/>
</dbReference>
<dbReference type="PROSITE" id="PS50076">
    <property type="entry name" value="DNAJ_2"/>
    <property type="match status" value="1"/>
</dbReference>
<evidence type="ECO:0000313" key="4">
    <source>
        <dbReference type="Proteomes" id="UP001472677"/>
    </source>
</evidence>
<dbReference type="SMART" id="SM00271">
    <property type="entry name" value="DnaJ"/>
    <property type="match status" value="1"/>
</dbReference>
<dbReference type="PRINTS" id="PR00625">
    <property type="entry name" value="JDOMAIN"/>
</dbReference>
<sequence>MMKIRSLLSFAIFSTLLVLYGEAKTIDPYKVLGVEKNASQREIQKAFHKLSLQYHPDKNKSKSAQEKFAEINNGDLIHPSCLISV</sequence>
<feature type="domain" description="J" evidence="2">
    <location>
        <begin position="27"/>
        <end position="85"/>
    </location>
</feature>
<keyword evidence="4" id="KW-1185">Reference proteome</keyword>
<dbReference type="SUPFAM" id="SSF46565">
    <property type="entry name" value="Chaperone J-domain"/>
    <property type="match status" value="1"/>
</dbReference>
<dbReference type="PANTHER" id="PTHR45184:SF1">
    <property type="entry name" value="DNAJ PROTEIN ERDJ3A"/>
    <property type="match status" value="1"/>
</dbReference>
<dbReference type="InterPro" id="IPR052842">
    <property type="entry name" value="ER_Co-chaperone"/>
</dbReference>
<dbReference type="EMBL" id="JBBPBM010000074">
    <property type="protein sequence ID" value="KAK8512164.1"/>
    <property type="molecule type" value="Genomic_DNA"/>
</dbReference>
<accession>A0ABR2BYG2</accession>
<name>A0ABR2BYG2_9ROSI</name>
<dbReference type="Gene3D" id="1.10.287.110">
    <property type="entry name" value="DnaJ domain"/>
    <property type="match status" value="1"/>
</dbReference>
<evidence type="ECO:0000256" key="1">
    <source>
        <dbReference type="SAM" id="SignalP"/>
    </source>
</evidence>
<gene>
    <name evidence="3" type="ORF">V6N12_031891</name>
</gene>
<protein>
    <recommendedName>
        <fullName evidence="2">J domain-containing protein</fullName>
    </recommendedName>
</protein>
<keyword evidence="1" id="KW-0732">Signal</keyword>
<dbReference type="PANTHER" id="PTHR45184">
    <property type="entry name" value="DNAJ PROTEIN ERDJ3A"/>
    <property type="match status" value="1"/>
</dbReference>
<evidence type="ECO:0000313" key="3">
    <source>
        <dbReference type="EMBL" id="KAK8512164.1"/>
    </source>
</evidence>
<feature type="chain" id="PRO_5045987531" description="J domain-containing protein" evidence="1">
    <location>
        <begin position="24"/>
        <end position="85"/>
    </location>
</feature>
<organism evidence="3 4">
    <name type="scientific">Hibiscus sabdariffa</name>
    <name type="common">roselle</name>
    <dbReference type="NCBI Taxonomy" id="183260"/>
    <lineage>
        <taxon>Eukaryota</taxon>
        <taxon>Viridiplantae</taxon>
        <taxon>Streptophyta</taxon>
        <taxon>Embryophyta</taxon>
        <taxon>Tracheophyta</taxon>
        <taxon>Spermatophyta</taxon>
        <taxon>Magnoliopsida</taxon>
        <taxon>eudicotyledons</taxon>
        <taxon>Gunneridae</taxon>
        <taxon>Pentapetalae</taxon>
        <taxon>rosids</taxon>
        <taxon>malvids</taxon>
        <taxon>Malvales</taxon>
        <taxon>Malvaceae</taxon>
        <taxon>Malvoideae</taxon>
        <taxon>Hibiscus</taxon>
    </lineage>
</organism>
<dbReference type="Proteomes" id="UP001472677">
    <property type="component" value="Unassembled WGS sequence"/>
</dbReference>
<comment type="caution">
    <text evidence="3">The sequence shown here is derived from an EMBL/GenBank/DDBJ whole genome shotgun (WGS) entry which is preliminary data.</text>
</comment>
<proteinExistence type="predicted"/>
<reference evidence="3 4" key="1">
    <citation type="journal article" date="2024" name="G3 (Bethesda)">
        <title>Genome assembly of Hibiscus sabdariffa L. provides insights into metabolisms of medicinal natural products.</title>
        <authorList>
            <person name="Kim T."/>
        </authorList>
    </citation>
    <scope>NUCLEOTIDE SEQUENCE [LARGE SCALE GENOMIC DNA]</scope>
    <source>
        <strain evidence="3">TK-2024</strain>
        <tissue evidence="3">Old leaves</tissue>
    </source>
</reference>
<evidence type="ECO:0000259" key="2">
    <source>
        <dbReference type="PROSITE" id="PS50076"/>
    </source>
</evidence>
<dbReference type="InterPro" id="IPR036869">
    <property type="entry name" value="J_dom_sf"/>
</dbReference>
<dbReference type="CDD" id="cd06257">
    <property type="entry name" value="DnaJ"/>
    <property type="match status" value="1"/>
</dbReference>